<dbReference type="EMBL" id="JACAZF010000006">
    <property type="protein sequence ID" value="KAF7302212.1"/>
    <property type="molecule type" value="Genomic_DNA"/>
</dbReference>
<feature type="transmembrane region" description="Helical" evidence="2">
    <location>
        <begin position="85"/>
        <end position="107"/>
    </location>
</feature>
<feature type="transmembrane region" description="Helical" evidence="2">
    <location>
        <begin position="1169"/>
        <end position="1193"/>
    </location>
</feature>
<feature type="transmembrane region" description="Helical" evidence="2">
    <location>
        <begin position="550"/>
        <end position="572"/>
    </location>
</feature>
<keyword evidence="2" id="KW-0812">Transmembrane</keyword>
<keyword evidence="2" id="KW-0472">Membrane</keyword>
<dbReference type="RefSeq" id="XP_037220212.1">
    <property type="nucleotide sequence ID" value="XM_037364568.1"/>
</dbReference>
<feature type="region of interest" description="Disordered" evidence="1">
    <location>
        <begin position="1"/>
        <end position="22"/>
    </location>
</feature>
<feature type="transmembrane region" description="Helical" evidence="2">
    <location>
        <begin position="44"/>
        <end position="65"/>
    </location>
</feature>
<proteinExistence type="predicted"/>
<feature type="transmembrane region" description="Helical" evidence="2">
    <location>
        <begin position="700"/>
        <end position="722"/>
    </location>
</feature>
<protein>
    <submittedName>
        <fullName evidence="3">Uncharacterized protein</fullName>
    </submittedName>
</protein>
<organism evidence="3 4">
    <name type="scientific">Mycena indigotica</name>
    <dbReference type="NCBI Taxonomy" id="2126181"/>
    <lineage>
        <taxon>Eukaryota</taxon>
        <taxon>Fungi</taxon>
        <taxon>Dikarya</taxon>
        <taxon>Basidiomycota</taxon>
        <taxon>Agaricomycotina</taxon>
        <taxon>Agaricomycetes</taxon>
        <taxon>Agaricomycetidae</taxon>
        <taxon>Agaricales</taxon>
        <taxon>Marasmiineae</taxon>
        <taxon>Mycenaceae</taxon>
        <taxon>Mycena</taxon>
    </lineage>
</organism>
<dbReference type="AlphaFoldDB" id="A0A8H6SNU6"/>
<keyword evidence="4" id="KW-1185">Reference proteome</keyword>
<sequence>MAEEMHTHPLRTSKSDYGSTTSLLSRSSSVCMTPRSRRRSWFRWTNIMSIVLHIGLVVAHVVLLALARRHVERRITFPIEQQSMIAFLVTALLTGWSTMYLAAAVFVTQRLATLLDIHSRQTLTATNDNIASWGGLGSSLLNIYRQRTAPAAIWSSFSIVLYLGGVSILQISAPALVSVAGFNGTQFSGVVSTLGLPSYPTSLREDPGMSAYIGLSIMFFPWLSNIDQSHRMGLFNGSLYETVNHAVNPDLPLGITDVSATGFLFNCGYLPGSANFRSGAWDFNLGSEGGIRTKTRLSATGPNITILGPVIDDTPTNAIILVTTNQIVDSSGRLPDGGVVHLDEPMGIGDFKIDMLQFILCTRELVSQRVTISLQDNQIHPESLRPRLYKTHSKWLPYTDVWSPERPIRNDTMSVVENDELWVDLLYALPDSSVAPGVIQTSTGLSTASLFLMERLKLEPTWHYSGKNTSSNVVNSIQTVYLHNIENALSELAATTFWTIGHVTPNSFQSSLMHLGAASDGHTDIISPTLRAGTASIQAHVLQARLELNIIAISIGLAASILICGLALRYALQTNEESVLQREINTPGVLQTLWLSQRHSELQKKLVQIHKPSNERLRRAGMVHLKLAQDREAEASRDFTKQPGSASDTHKPRYSRRDQLICLGLHVAMILVHAILLVVLLNHTEHRCTFPLSKQQSMSLWVTILSTSIGTLYLALVLFLTQRAALKRLLDIQQTLSATHDQVSSWSGLGAALAAILNQFTVPTAINGTLAVLIYLGVLSLLHVTIPSMFSVQAFNLTTTIPVTTLGKPLWPSQDDEKSRSTQFLKDISEFMVWRDALNDSMTRSGLRENTLYDVLSEGTSTATSRSRFVDVAAIGFDVTCGFPTNVSLTRATLPTLPNIKWNISVDIENGQKISFSPPPSGPNILTSFAMVDQRDVESDLGWPSLILYTTANVVDSTGAVGNPVKFSPESLDLNGTVSSIQFIQCSRSIVKQNATVDAITTLLKPDSLTPNIRKTSSTWAAYSDPAAGIAVAERVADPRGPMESGLWMIDSFHSSFVPLSLPSNEIDMLSIMDLFVMDKLKLDPSWLKNSTAPPSPMQTVYLHDVENALADFAASFFWAAGHVVLSPLQLRYQFSEHENSTFKNSRTLDLQRKTVLVEMDSLTARLELNLVAVFAGLVASTVSLVVAFQLVWHDSQSDSSRGGCITTLNVLQIIWLSRNNPQLSALALDRVVTPTEDNLRAAGMVTVRLLDD</sequence>
<dbReference type="OrthoDB" id="2644397at2759"/>
<dbReference type="Proteomes" id="UP000636479">
    <property type="component" value="Unassembled WGS sequence"/>
</dbReference>
<comment type="caution">
    <text evidence="3">The sequence shown here is derived from an EMBL/GenBank/DDBJ whole genome shotgun (WGS) entry which is preliminary data.</text>
</comment>
<accession>A0A8H6SNU6</accession>
<feature type="transmembrane region" description="Helical" evidence="2">
    <location>
        <begin position="660"/>
        <end position="680"/>
    </location>
</feature>
<evidence type="ECO:0000313" key="3">
    <source>
        <dbReference type="EMBL" id="KAF7302212.1"/>
    </source>
</evidence>
<feature type="transmembrane region" description="Helical" evidence="2">
    <location>
        <begin position="151"/>
        <end position="169"/>
    </location>
</feature>
<evidence type="ECO:0000256" key="1">
    <source>
        <dbReference type="SAM" id="MobiDB-lite"/>
    </source>
</evidence>
<feature type="region of interest" description="Disordered" evidence="1">
    <location>
        <begin position="632"/>
        <end position="652"/>
    </location>
</feature>
<name>A0A8H6SNU6_9AGAR</name>
<feature type="transmembrane region" description="Helical" evidence="2">
    <location>
        <begin position="766"/>
        <end position="786"/>
    </location>
</feature>
<evidence type="ECO:0000313" key="4">
    <source>
        <dbReference type="Proteomes" id="UP000636479"/>
    </source>
</evidence>
<evidence type="ECO:0000256" key="2">
    <source>
        <dbReference type="SAM" id="Phobius"/>
    </source>
</evidence>
<gene>
    <name evidence="3" type="ORF">MIND_00788100</name>
</gene>
<dbReference type="GeneID" id="59347084"/>
<reference evidence="3" key="1">
    <citation type="submission" date="2020-05" db="EMBL/GenBank/DDBJ databases">
        <title>Mycena genomes resolve the evolution of fungal bioluminescence.</title>
        <authorList>
            <person name="Tsai I.J."/>
        </authorList>
    </citation>
    <scope>NUCLEOTIDE SEQUENCE</scope>
    <source>
        <strain evidence="3">171206Taipei</strain>
    </source>
</reference>
<keyword evidence="2" id="KW-1133">Transmembrane helix</keyword>